<evidence type="ECO:0000256" key="15">
    <source>
        <dbReference type="HAMAP-Rule" id="MF_00741"/>
    </source>
</evidence>
<name>A0A380S754_FIBSU</name>
<keyword evidence="10 15" id="KW-0067">ATP-binding</keyword>
<dbReference type="FunFam" id="3.90.650.10:FF:000011">
    <property type="entry name" value="Phosphoribosylformylglycinamidine cyclo-ligase"/>
    <property type="match status" value="1"/>
</dbReference>
<evidence type="ECO:0000313" key="19">
    <source>
        <dbReference type="Proteomes" id="UP000255423"/>
    </source>
</evidence>
<evidence type="ECO:0000256" key="4">
    <source>
        <dbReference type="ARBA" id="ARBA00013047"/>
    </source>
</evidence>
<dbReference type="GO" id="GO:0004637">
    <property type="term" value="F:phosphoribosylamine-glycine ligase activity"/>
    <property type="evidence" value="ECO:0007669"/>
    <property type="project" value="TreeGrafter"/>
</dbReference>
<dbReference type="GO" id="GO:0005524">
    <property type="term" value="F:ATP binding"/>
    <property type="evidence" value="ECO:0007669"/>
    <property type="project" value="UniProtKB-KW"/>
</dbReference>
<dbReference type="RefSeq" id="WP_014546161.1">
    <property type="nucleotide sequence ID" value="NZ_UHJL01000002.1"/>
</dbReference>
<protein>
    <recommendedName>
        <fullName evidence="5 15">Phosphoribosylformylglycinamidine cyclo-ligase</fullName>
        <ecNumber evidence="4 15">6.3.3.1</ecNumber>
    </recommendedName>
    <alternativeName>
        <fullName evidence="12 15">AIR synthase</fullName>
    </alternativeName>
    <alternativeName>
        <fullName evidence="13 15">AIRS</fullName>
    </alternativeName>
    <alternativeName>
        <fullName evidence="11 15">Phosphoribosyl-aminoimidazole synthetase</fullName>
    </alternativeName>
</protein>
<evidence type="ECO:0000259" key="16">
    <source>
        <dbReference type="Pfam" id="PF00586"/>
    </source>
</evidence>
<feature type="domain" description="PurM-like N-terminal" evidence="16">
    <location>
        <begin position="54"/>
        <end position="159"/>
    </location>
</feature>
<dbReference type="InterPro" id="IPR016188">
    <property type="entry name" value="PurM-like_N"/>
</dbReference>
<evidence type="ECO:0000256" key="2">
    <source>
        <dbReference type="ARBA" id="ARBA00004686"/>
    </source>
</evidence>
<dbReference type="InterPro" id="IPR036676">
    <property type="entry name" value="PurM-like_C_sf"/>
</dbReference>
<evidence type="ECO:0000256" key="12">
    <source>
        <dbReference type="ARBA" id="ARBA00032931"/>
    </source>
</evidence>
<organism evidence="18 19">
    <name type="scientific">Fibrobacter succinogenes</name>
    <name type="common">Bacteroides succinogenes</name>
    <dbReference type="NCBI Taxonomy" id="833"/>
    <lineage>
        <taxon>Bacteria</taxon>
        <taxon>Pseudomonadati</taxon>
        <taxon>Fibrobacterota</taxon>
        <taxon>Fibrobacteria</taxon>
        <taxon>Fibrobacterales</taxon>
        <taxon>Fibrobacteraceae</taxon>
        <taxon>Fibrobacter</taxon>
    </lineage>
</organism>
<dbReference type="InterPro" id="IPR036921">
    <property type="entry name" value="PurM-like_N_sf"/>
</dbReference>
<dbReference type="EMBL" id="UHJL01000002">
    <property type="protein sequence ID" value="SUQ24640.1"/>
    <property type="molecule type" value="Genomic_DNA"/>
</dbReference>
<gene>
    <name evidence="15" type="primary">purM</name>
    <name evidence="18" type="ORF">SAMN05661053_2048</name>
</gene>
<comment type="similarity">
    <text evidence="3 15">Belongs to the AIR synthase family.</text>
</comment>
<dbReference type="CDD" id="cd02196">
    <property type="entry name" value="PurM"/>
    <property type="match status" value="1"/>
</dbReference>
<evidence type="ECO:0000256" key="5">
    <source>
        <dbReference type="ARBA" id="ARBA00020367"/>
    </source>
</evidence>
<proteinExistence type="inferred from homology"/>
<dbReference type="GO" id="GO:0046084">
    <property type="term" value="P:adenine biosynthetic process"/>
    <property type="evidence" value="ECO:0007669"/>
    <property type="project" value="TreeGrafter"/>
</dbReference>
<accession>A0A380S754</accession>
<evidence type="ECO:0000313" key="18">
    <source>
        <dbReference type="EMBL" id="SUQ24640.1"/>
    </source>
</evidence>
<evidence type="ECO:0000256" key="1">
    <source>
        <dbReference type="ARBA" id="ARBA00004496"/>
    </source>
</evidence>
<dbReference type="PANTHER" id="PTHR10520">
    <property type="entry name" value="TRIFUNCTIONAL PURINE BIOSYNTHETIC PROTEIN ADENOSINE-3-RELATED"/>
    <property type="match status" value="1"/>
</dbReference>
<dbReference type="EC" id="6.3.3.1" evidence="4 15"/>
<dbReference type="GO" id="GO:0005829">
    <property type="term" value="C:cytosol"/>
    <property type="evidence" value="ECO:0007669"/>
    <property type="project" value="TreeGrafter"/>
</dbReference>
<dbReference type="SUPFAM" id="SSF56042">
    <property type="entry name" value="PurM C-terminal domain-like"/>
    <property type="match status" value="1"/>
</dbReference>
<keyword evidence="9 15" id="KW-0658">Purine biosynthesis</keyword>
<comment type="catalytic activity">
    <reaction evidence="14 15">
        <text>2-formamido-N(1)-(5-O-phospho-beta-D-ribosyl)acetamidine + ATP = 5-amino-1-(5-phospho-beta-D-ribosyl)imidazole + ADP + phosphate + H(+)</text>
        <dbReference type="Rhea" id="RHEA:23032"/>
        <dbReference type="ChEBI" id="CHEBI:15378"/>
        <dbReference type="ChEBI" id="CHEBI:30616"/>
        <dbReference type="ChEBI" id="CHEBI:43474"/>
        <dbReference type="ChEBI" id="CHEBI:137981"/>
        <dbReference type="ChEBI" id="CHEBI:147287"/>
        <dbReference type="ChEBI" id="CHEBI:456216"/>
        <dbReference type="EC" id="6.3.3.1"/>
    </reaction>
</comment>
<evidence type="ECO:0000256" key="9">
    <source>
        <dbReference type="ARBA" id="ARBA00022755"/>
    </source>
</evidence>
<evidence type="ECO:0000256" key="11">
    <source>
        <dbReference type="ARBA" id="ARBA00031908"/>
    </source>
</evidence>
<dbReference type="InterPro" id="IPR010918">
    <property type="entry name" value="PurM-like_C_dom"/>
</dbReference>
<dbReference type="Proteomes" id="UP000255423">
    <property type="component" value="Unassembled WGS sequence"/>
</dbReference>
<sequence>MNYADAGVSLARADEAMVGVKKSVRTTFNQGVLGDVGNFGGLFTLNHLGMKDPVLVSSVDGVGTKLKVDIEMGTHELPGQDIVNHCCDDILVQGARPLFFLDYVATGRLEPGVMDKLVAGMAKACRENDLVLIGGETAEMPGFYGPGDYDISGTIVGVVERENIIDGKKIKPGTIILGLPSTGLHTNGYSLARKVLFDVAGYKVDTMVDGMDKSIGEALATPHRSYYPSLIDLCNKKKIQGLAHITGSGYQGNIPRILPDNVDVIIDRTTWDPPMIFKLIQQAGSVEKDEMYSTFNMGMGMLIFIDPADKAEVVAHLEAKGEKWTQIGEVVAGTKQVKFRD</sequence>
<dbReference type="Gene3D" id="3.30.1330.10">
    <property type="entry name" value="PurM-like, N-terminal domain"/>
    <property type="match status" value="1"/>
</dbReference>
<evidence type="ECO:0000256" key="8">
    <source>
        <dbReference type="ARBA" id="ARBA00022741"/>
    </source>
</evidence>
<reference evidence="18 19" key="1">
    <citation type="submission" date="2017-08" db="EMBL/GenBank/DDBJ databases">
        <authorList>
            <person name="de Groot N.N."/>
        </authorList>
    </citation>
    <scope>NUCLEOTIDE SEQUENCE [LARGE SCALE GENOMIC DNA]</scope>
    <source>
        <strain evidence="18 19">HM2</strain>
    </source>
</reference>
<dbReference type="SUPFAM" id="SSF55326">
    <property type="entry name" value="PurM N-terminal domain-like"/>
    <property type="match status" value="1"/>
</dbReference>
<feature type="domain" description="PurM-like C-terminal" evidence="17">
    <location>
        <begin position="171"/>
        <end position="335"/>
    </location>
</feature>
<dbReference type="UniPathway" id="UPA00074">
    <property type="reaction ID" value="UER00129"/>
</dbReference>
<comment type="subcellular location">
    <subcellularLocation>
        <location evidence="1 15">Cytoplasm</location>
    </subcellularLocation>
</comment>
<dbReference type="GO" id="GO:0004641">
    <property type="term" value="F:phosphoribosylformylglycinamidine cyclo-ligase activity"/>
    <property type="evidence" value="ECO:0007669"/>
    <property type="project" value="UniProtKB-UniRule"/>
</dbReference>
<keyword evidence="8 15" id="KW-0547">Nucleotide-binding</keyword>
<evidence type="ECO:0000256" key="7">
    <source>
        <dbReference type="ARBA" id="ARBA00022598"/>
    </source>
</evidence>
<evidence type="ECO:0000256" key="10">
    <source>
        <dbReference type="ARBA" id="ARBA00022840"/>
    </source>
</evidence>
<evidence type="ECO:0000256" key="14">
    <source>
        <dbReference type="ARBA" id="ARBA00049057"/>
    </source>
</evidence>
<dbReference type="HAMAP" id="MF_00741">
    <property type="entry name" value="AIRS"/>
    <property type="match status" value="1"/>
</dbReference>
<dbReference type="GO" id="GO:0006189">
    <property type="term" value="P:'de novo' IMP biosynthetic process"/>
    <property type="evidence" value="ECO:0007669"/>
    <property type="project" value="UniProtKB-UniRule"/>
</dbReference>
<dbReference type="PANTHER" id="PTHR10520:SF12">
    <property type="entry name" value="TRIFUNCTIONAL PURINE BIOSYNTHETIC PROTEIN ADENOSINE-3"/>
    <property type="match status" value="1"/>
</dbReference>
<evidence type="ECO:0000256" key="3">
    <source>
        <dbReference type="ARBA" id="ARBA00010280"/>
    </source>
</evidence>
<dbReference type="Gene3D" id="3.90.650.10">
    <property type="entry name" value="PurM-like C-terminal domain"/>
    <property type="match status" value="1"/>
</dbReference>
<evidence type="ECO:0000256" key="13">
    <source>
        <dbReference type="ARBA" id="ARBA00033093"/>
    </source>
</evidence>
<dbReference type="InterPro" id="IPR004733">
    <property type="entry name" value="PurM_cligase"/>
</dbReference>
<comment type="pathway">
    <text evidence="2 15">Purine metabolism; IMP biosynthesis via de novo pathway; 5-amino-1-(5-phospho-D-ribosyl)imidazole from N(2)-formyl-N(1)-(5-phospho-D-ribosyl)glycinamide: step 2/2.</text>
</comment>
<dbReference type="NCBIfam" id="TIGR00878">
    <property type="entry name" value="purM"/>
    <property type="match status" value="1"/>
</dbReference>
<keyword evidence="6 15" id="KW-0963">Cytoplasm</keyword>
<dbReference type="Pfam" id="PF02769">
    <property type="entry name" value="AIRS_C"/>
    <property type="match status" value="1"/>
</dbReference>
<dbReference type="OMA" id="MTDYICV"/>
<dbReference type="Pfam" id="PF00586">
    <property type="entry name" value="AIRS"/>
    <property type="match status" value="1"/>
</dbReference>
<evidence type="ECO:0000259" key="17">
    <source>
        <dbReference type="Pfam" id="PF02769"/>
    </source>
</evidence>
<dbReference type="AlphaFoldDB" id="A0A380S754"/>
<keyword evidence="7 15" id="KW-0436">Ligase</keyword>
<evidence type="ECO:0000256" key="6">
    <source>
        <dbReference type="ARBA" id="ARBA00022490"/>
    </source>
</evidence>